<dbReference type="Pfam" id="PF00583">
    <property type="entry name" value="Acetyltransf_1"/>
    <property type="match status" value="1"/>
</dbReference>
<dbReference type="Proteomes" id="UP000005561">
    <property type="component" value="Unassembled WGS sequence"/>
</dbReference>
<organism evidence="4 5">
    <name type="scientific">Marvinbryantia formatexigens DSM 14469</name>
    <dbReference type="NCBI Taxonomy" id="478749"/>
    <lineage>
        <taxon>Bacteria</taxon>
        <taxon>Bacillati</taxon>
        <taxon>Bacillota</taxon>
        <taxon>Clostridia</taxon>
        <taxon>Lachnospirales</taxon>
        <taxon>Lachnospiraceae</taxon>
        <taxon>Marvinbryantia</taxon>
    </lineage>
</organism>
<dbReference type="OrthoDB" id="9794197at2"/>
<evidence type="ECO:0000313" key="5">
    <source>
        <dbReference type="Proteomes" id="UP000005561"/>
    </source>
</evidence>
<proteinExistence type="predicted"/>
<protein>
    <submittedName>
        <fullName evidence="4">Acetyltransferase, GNAT family</fullName>
    </submittedName>
</protein>
<evidence type="ECO:0000256" key="2">
    <source>
        <dbReference type="ARBA" id="ARBA00023315"/>
    </source>
</evidence>
<dbReference type="AlphaFoldDB" id="C6LKG6"/>
<feature type="domain" description="N-acetyltransferase" evidence="3">
    <location>
        <begin position="1"/>
        <end position="163"/>
    </location>
</feature>
<name>C6LKG6_9FIRM</name>
<dbReference type="PANTHER" id="PTHR43420:SF47">
    <property type="entry name" value="N-ACETYLTRANSFERASE DOMAIN-CONTAINING PROTEIN"/>
    <property type="match status" value="1"/>
</dbReference>
<dbReference type="InterPro" id="IPR016181">
    <property type="entry name" value="Acyl_CoA_acyltransferase"/>
</dbReference>
<evidence type="ECO:0000313" key="4">
    <source>
        <dbReference type="EMBL" id="EET58865.1"/>
    </source>
</evidence>
<gene>
    <name evidence="4" type="ORF">BRYFOR_09153</name>
</gene>
<keyword evidence="2" id="KW-0012">Acyltransferase</keyword>
<dbReference type="PANTHER" id="PTHR43420">
    <property type="entry name" value="ACETYLTRANSFERASE"/>
    <property type="match status" value="1"/>
</dbReference>
<dbReference type="InterPro" id="IPR050680">
    <property type="entry name" value="YpeA/RimI_acetyltransf"/>
</dbReference>
<evidence type="ECO:0000256" key="1">
    <source>
        <dbReference type="ARBA" id="ARBA00022679"/>
    </source>
</evidence>
<dbReference type="RefSeq" id="WP_006863915.1">
    <property type="nucleotide sequence ID" value="NZ_ACCL02000024.1"/>
</dbReference>
<dbReference type="EMBL" id="ACCL02000024">
    <property type="protein sequence ID" value="EET58865.1"/>
    <property type="molecule type" value="Genomic_DNA"/>
</dbReference>
<comment type="caution">
    <text evidence="4">The sequence shown here is derived from an EMBL/GenBank/DDBJ whole genome shotgun (WGS) entry which is preliminary data.</text>
</comment>
<dbReference type="GO" id="GO:0016747">
    <property type="term" value="F:acyltransferase activity, transferring groups other than amino-acyl groups"/>
    <property type="evidence" value="ECO:0007669"/>
    <property type="project" value="InterPro"/>
</dbReference>
<dbReference type="eggNOG" id="COG0456">
    <property type="taxonomic scope" value="Bacteria"/>
</dbReference>
<dbReference type="SUPFAM" id="SSF55729">
    <property type="entry name" value="Acyl-CoA N-acyltransferases (Nat)"/>
    <property type="match status" value="1"/>
</dbReference>
<reference evidence="4" key="1">
    <citation type="submission" date="2009-07" db="EMBL/GenBank/DDBJ databases">
        <authorList>
            <person name="Weinstock G."/>
            <person name="Sodergren E."/>
            <person name="Clifton S."/>
            <person name="Fulton L."/>
            <person name="Fulton B."/>
            <person name="Courtney L."/>
            <person name="Fronick C."/>
            <person name="Harrison M."/>
            <person name="Strong C."/>
            <person name="Farmer C."/>
            <person name="Delahaunty K."/>
            <person name="Markovic C."/>
            <person name="Hall O."/>
            <person name="Minx P."/>
            <person name="Tomlinson C."/>
            <person name="Mitreva M."/>
            <person name="Nelson J."/>
            <person name="Hou S."/>
            <person name="Wollam A."/>
            <person name="Pepin K.H."/>
            <person name="Johnson M."/>
            <person name="Bhonagiri V."/>
            <person name="Nash W.E."/>
            <person name="Warren W."/>
            <person name="Chinwalla A."/>
            <person name="Mardis E.R."/>
            <person name="Wilson R.K."/>
        </authorList>
    </citation>
    <scope>NUCLEOTIDE SEQUENCE [LARGE SCALE GENOMIC DNA]</scope>
    <source>
        <strain evidence="4">DSM 14469</strain>
    </source>
</reference>
<keyword evidence="5" id="KW-1185">Reference proteome</keyword>
<dbReference type="STRING" id="168384.SAMN05660368_03438"/>
<keyword evidence="1" id="KW-0808">Transferase</keyword>
<dbReference type="InterPro" id="IPR000182">
    <property type="entry name" value="GNAT_dom"/>
</dbReference>
<dbReference type="Gene3D" id="3.40.630.30">
    <property type="match status" value="1"/>
</dbReference>
<dbReference type="PROSITE" id="PS51186">
    <property type="entry name" value="GNAT"/>
    <property type="match status" value="1"/>
</dbReference>
<dbReference type="CDD" id="cd04301">
    <property type="entry name" value="NAT_SF"/>
    <property type="match status" value="1"/>
</dbReference>
<evidence type="ECO:0000259" key="3">
    <source>
        <dbReference type="PROSITE" id="PS51186"/>
    </source>
</evidence>
<sequence length="163" mass="18964">MIRPLEKKDIKTVCNIVNDNWKNVYTGIVNPFLLSEEGCAERIRQLESDFSTHRLSEYVWEEDSNVEALLSIGDTIDTDITGAFEIWRVYVSAKFQGKGIGRLLLDFAQQKAKEQGYKRIVIWAFKDNYRAVSFYQKNGYCIDKEEYLGEPYFAIGVRLKKEI</sequence>
<accession>C6LKG6</accession>